<dbReference type="EMBL" id="CAJVQA010003662">
    <property type="protein sequence ID" value="CAG8580317.1"/>
    <property type="molecule type" value="Genomic_DNA"/>
</dbReference>
<accession>A0A9N9BYQ3</accession>
<comment type="caution">
    <text evidence="1">The sequence shown here is derived from an EMBL/GenBank/DDBJ whole genome shotgun (WGS) entry which is preliminary data.</text>
</comment>
<sequence>MSENAKTSPRSNILSNINQSFKVVRRQRQRKARRRSVLNQTLDNFYNILRRTQADQTVKSANNWAKEYETYRRSVIYDDEEIVEDLNRYSIYAMDSVENTENTN</sequence>
<dbReference type="AlphaFoldDB" id="A0A9N9BYQ3"/>
<name>A0A9N9BYQ3_9GLOM</name>
<evidence type="ECO:0000313" key="1">
    <source>
        <dbReference type="EMBL" id="CAG8580317.1"/>
    </source>
</evidence>
<organism evidence="1 2">
    <name type="scientific">Cetraspora pellucida</name>
    <dbReference type="NCBI Taxonomy" id="1433469"/>
    <lineage>
        <taxon>Eukaryota</taxon>
        <taxon>Fungi</taxon>
        <taxon>Fungi incertae sedis</taxon>
        <taxon>Mucoromycota</taxon>
        <taxon>Glomeromycotina</taxon>
        <taxon>Glomeromycetes</taxon>
        <taxon>Diversisporales</taxon>
        <taxon>Gigasporaceae</taxon>
        <taxon>Cetraspora</taxon>
    </lineage>
</organism>
<evidence type="ECO:0000313" key="2">
    <source>
        <dbReference type="Proteomes" id="UP000789759"/>
    </source>
</evidence>
<proteinExistence type="predicted"/>
<gene>
    <name evidence="1" type="ORF">CPELLU_LOCUS6058</name>
</gene>
<protein>
    <submittedName>
        <fullName evidence="1">17473_t:CDS:1</fullName>
    </submittedName>
</protein>
<feature type="non-terminal residue" evidence="1">
    <location>
        <position position="104"/>
    </location>
</feature>
<dbReference type="OrthoDB" id="2381526at2759"/>
<dbReference type="Proteomes" id="UP000789759">
    <property type="component" value="Unassembled WGS sequence"/>
</dbReference>
<reference evidence="1" key="1">
    <citation type="submission" date="2021-06" db="EMBL/GenBank/DDBJ databases">
        <authorList>
            <person name="Kallberg Y."/>
            <person name="Tangrot J."/>
            <person name="Rosling A."/>
        </authorList>
    </citation>
    <scope>NUCLEOTIDE SEQUENCE</scope>
    <source>
        <strain evidence="1">FL966</strain>
    </source>
</reference>
<keyword evidence="2" id="KW-1185">Reference proteome</keyword>